<name>A0A2J7YPD2_STRMQ</name>
<reference evidence="1 2" key="1">
    <citation type="submission" date="2015-09" db="EMBL/GenBank/DDBJ databases">
        <title>Genome sequence, genome mining and natural product profiling of a biocontrol bacterium Streptomyces malaysiensis F913.</title>
        <authorList>
            <person name="Xu Y."/>
            <person name="Wei J."/>
            <person name="Xie J."/>
            <person name="Li T."/>
            <person name="Zhou Z."/>
        </authorList>
    </citation>
    <scope>NUCLEOTIDE SEQUENCE [LARGE SCALE GENOMIC DNA]</scope>
    <source>
        <strain evidence="1 2">F913</strain>
    </source>
</reference>
<dbReference type="AlphaFoldDB" id="A0A2J7YPD2"/>
<proteinExistence type="predicted"/>
<protein>
    <submittedName>
        <fullName evidence="1">Uncharacterized protein</fullName>
    </submittedName>
</protein>
<accession>A0A2J7YPD2</accession>
<evidence type="ECO:0000313" key="1">
    <source>
        <dbReference type="EMBL" id="PNG89873.1"/>
    </source>
</evidence>
<keyword evidence="2" id="KW-1185">Reference proteome</keyword>
<evidence type="ECO:0000313" key="2">
    <source>
        <dbReference type="Proteomes" id="UP000236520"/>
    </source>
</evidence>
<organism evidence="1 2">
    <name type="scientific">Streptomyces malaysiensis</name>
    <dbReference type="NCBI Taxonomy" id="92644"/>
    <lineage>
        <taxon>Bacteria</taxon>
        <taxon>Bacillati</taxon>
        <taxon>Actinomycetota</taxon>
        <taxon>Actinomycetes</taxon>
        <taxon>Kitasatosporales</taxon>
        <taxon>Streptomycetaceae</taxon>
        <taxon>Streptomyces</taxon>
        <taxon>Streptomyces violaceusniger group</taxon>
    </lineage>
</organism>
<sequence length="35" mass="3829">MLYLLTGESHPHGMAARLFRSSKKTIENGRAAVGE</sequence>
<dbReference type="EMBL" id="LJIW01000002">
    <property type="protein sequence ID" value="PNG89873.1"/>
    <property type="molecule type" value="Genomic_DNA"/>
</dbReference>
<dbReference type="Proteomes" id="UP000236520">
    <property type="component" value="Unassembled WGS sequence"/>
</dbReference>
<gene>
    <name evidence="1" type="ORF">SMF913_25338</name>
</gene>
<comment type="caution">
    <text evidence="1">The sequence shown here is derived from an EMBL/GenBank/DDBJ whole genome shotgun (WGS) entry which is preliminary data.</text>
</comment>